<name>A0A6J5MGW8_9CAUD</name>
<reference evidence="1" key="1">
    <citation type="submission" date="2020-04" db="EMBL/GenBank/DDBJ databases">
        <authorList>
            <person name="Chiriac C."/>
            <person name="Salcher M."/>
            <person name="Ghai R."/>
            <person name="Kavagutti S V."/>
        </authorList>
    </citation>
    <scope>NUCLEOTIDE SEQUENCE</scope>
</reference>
<gene>
    <name evidence="3" type="ORF">UFOVP1204_42</name>
    <name evidence="1" type="ORF">UFOVP473_59</name>
    <name evidence="2" type="ORF">UFOVP983_59</name>
</gene>
<organism evidence="1">
    <name type="scientific">uncultured Caudovirales phage</name>
    <dbReference type="NCBI Taxonomy" id="2100421"/>
    <lineage>
        <taxon>Viruses</taxon>
        <taxon>Duplodnaviria</taxon>
        <taxon>Heunggongvirae</taxon>
        <taxon>Uroviricota</taxon>
        <taxon>Caudoviricetes</taxon>
        <taxon>Peduoviridae</taxon>
        <taxon>Maltschvirus</taxon>
        <taxon>Maltschvirus maltsch</taxon>
    </lineage>
</organism>
<evidence type="ECO:0000313" key="2">
    <source>
        <dbReference type="EMBL" id="CAB4176828.1"/>
    </source>
</evidence>
<dbReference type="Pfam" id="PF04404">
    <property type="entry name" value="ERF"/>
    <property type="match status" value="1"/>
</dbReference>
<dbReference type="EMBL" id="LR796459">
    <property type="protein sequence ID" value="CAB4145914.1"/>
    <property type="molecule type" value="Genomic_DNA"/>
</dbReference>
<dbReference type="EMBL" id="LR797150">
    <property type="protein sequence ID" value="CAB4190076.1"/>
    <property type="molecule type" value="Genomic_DNA"/>
</dbReference>
<dbReference type="InterPro" id="IPR007499">
    <property type="entry name" value="ERF_bacteria_virus"/>
</dbReference>
<sequence>MNTPNRDVMILEPHTATAVVLTPMDMVSKAVESGANIEVLTKLMDLQERWEGNQARKAFDEAIASAKAEIGPVMRNATGHNNKRYADFAAYARAVDPIISKYGLSYRFRTSQTDRINVTCILSHKAGHSEENTLCGPADKTGSKNDIQAIGSTLTYLQRYTLVQSLGLAASNDDDGRVAGVGGSISDDQIAELRQLIVEVAADIPKFCAYFKVERIDDIPASDFARAKAALNAKRTQRP</sequence>
<evidence type="ECO:0000313" key="1">
    <source>
        <dbReference type="EMBL" id="CAB4145914.1"/>
    </source>
</evidence>
<accession>A0A6J5MGW8</accession>
<dbReference type="EMBL" id="LR796939">
    <property type="protein sequence ID" value="CAB4176828.1"/>
    <property type="molecule type" value="Genomic_DNA"/>
</dbReference>
<protein>
    <submittedName>
        <fullName evidence="1">Essential recombination function protein</fullName>
    </submittedName>
</protein>
<proteinExistence type="predicted"/>
<evidence type="ECO:0000313" key="3">
    <source>
        <dbReference type="EMBL" id="CAB4190076.1"/>
    </source>
</evidence>